<dbReference type="Proteomes" id="UP000789706">
    <property type="component" value="Unassembled WGS sequence"/>
</dbReference>
<keyword evidence="4" id="KW-0949">S-adenosyl-L-methionine</keyword>
<name>A0A9N9A4W5_9GLOM</name>
<evidence type="ECO:0000256" key="9">
    <source>
        <dbReference type="ARBA" id="ARBA00044712"/>
    </source>
</evidence>
<dbReference type="SUPFAM" id="SSF53335">
    <property type="entry name" value="S-adenosyl-L-methionine-dependent methyltransferases"/>
    <property type="match status" value="1"/>
</dbReference>
<evidence type="ECO:0000256" key="4">
    <source>
        <dbReference type="ARBA" id="ARBA00022691"/>
    </source>
</evidence>
<evidence type="ECO:0000256" key="1">
    <source>
        <dbReference type="ARBA" id="ARBA00011926"/>
    </source>
</evidence>
<dbReference type="InterPro" id="IPR029063">
    <property type="entry name" value="SAM-dependent_MTases_sf"/>
</dbReference>
<dbReference type="EMBL" id="CAJVPK010000489">
    <property type="protein sequence ID" value="CAG8516916.1"/>
    <property type="molecule type" value="Genomic_DNA"/>
</dbReference>
<evidence type="ECO:0000313" key="14">
    <source>
        <dbReference type="Proteomes" id="UP000789706"/>
    </source>
</evidence>
<sequence>MSYQYNSNTSSSKRKPDDFNENVSSNKSRKTFDGATPQHVVANHYNNIEDKGKQRRLESKIIFLRNFNNWVKSVLIGKNTPEQGVVLDIGCGKGGDLLKWGKAKISKLVGLDVAEVSINDAKNRWGKIDHKFDAEFHVFDCFSKRISMIESIKNIEFDVVSMQFCLHYSFETEEKAKMALQNISSNLKKGGSFIGTSLRPDQLEFGNSIYSIRFEQKNHFPTFGHKYWFNLEDAINDCPEYLVHFPTFKRY</sequence>
<feature type="domain" description="MRNA cap 0 methyltransferase" evidence="12">
    <location>
        <begin position="59"/>
        <end position="251"/>
    </location>
</feature>
<gene>
    <name evidence="13" type="ORF">DEBURN_LOCUS5464</name>
</gene>
<keyword evidence="14" id="KW-1185">Reference proteome</keyword>
<evidence type="ECO:0000256" key="3">
    <source>
        <dbReference type="ARBA" id="ARBA00022679"/>
    </source>
</evidence>
<proteinExistence type="predicted"/>
<protein>
    <recommendedName>
        <fullName evidence="10">mRNA cap guanine-N(7) methyltransferase</fullName>
        <ecNumber evidence="1">2.1.1.56</ecNumber>
    </recommendedName>
    <alternativeName>
        <fullName evidence="7">mRNA (guanine-N(7))-methyltransferase</fullName>
    </alternativeName>
    <alternativeName>
        <fullName evidence="8">mRNA cap methyltransferase</fullName>
    </alternativeName>
</protein>
<dbReference type="AlphaFoldDB" id="A0A9N9A4W5"/>
<dbReference type="CDD" id="cd02440">
    <property type="entry name" value="AdoMet_MTases"/>
    <property type="match status" value="1"/>
</dbReference>
<dbReference type="PANTHER" id="PTHR12189:SF2">
    <property type="entry name" value="MRNA CAP GUANINE-N7 METHYLTRANSFERASE"/>
    <property type="match status" value="1"/>
</dbReference>
<comment type="catalytic activity">
    <reaction evidence="9">
        <text>a 5'-end (5'-triphosphoguanosine)-ribonucleoside in mRNA + S-adenosyl-L-methionine = a 5'-end (N(7)-methyl 5'-triphosphoguanosine)-ribonucleoside in mRNA + S-adenosyl-L-homocysteine</text>
        <dbReference type="Rhea" id="RHEA:67008"/>
        <dbReference type="Rhea" id="RHEA-COMP:17166"/>
        <dbReference type="Rhea" id="RHEA-COMP:17167"/>
        <dbReference type="ChEBI" id="CHEBI:57856"/>
        <dbReference type="ChEBI" id="CHEBI:59789"/>
        <dbReference type="ChEBI" id="CHEBI:156461"/>
        <dbReference type="ChEBI" id="CHEBI:167617"/>
        <dbReference type="EC" id="2.1.1.56"/>
    </reaction>
</comment>
<feature type="compositionally biased region" description="Polar residues" evidence="11">
    <location>
        <begin position="1"/>
        <end position="11"/>
    </location>
</feature>
<keyword evidence="6" id="KW-0506">mRNA capping</keyword>
<feature type="region of interest" description="Disordered" evidence="11">
    <location>
        <begin position="1"/>
        <end position="36"/>
    </location>
</feature>
<dbReference type="OrthoDB" id="10248867at2759"/>
<evidence type="ECO:0000256" key="6">
    <source>
        <dbReference type="ARBA" id="ARBA00023042"/>
    </source>
</evidence>
<organism evidence="13 14">
    <name type="scientific">Diversispora eburnea</name>
    <dbReference type="NCBI Taxonomy" id="1213867"/>
    <lineage>
        <taxon>Eukaryota</taxon>
        <taxon>Fungi</taxon>
        <taxon>Fungi incertae sedis</taxon>
        <taxon>Mucoromycota</taxon>
        <taxon>Glomeromycotina</taxon>
        <taxon>Glomeromycetes</taxon>
        <taxon>Diversisporales</taxon>
        <taxon>Diversisporaceae</taxon>
        <taxon>Diversispora</taxon>
    </lineage>
</organism>
<dbReference type="PROSITE" id="PS51562">
    <property type="entry name" value="RNA_CAP0_MT"/>
    <property type="match status" value="1"/>
</dbReference>
<dbReference type="InterPro" id="IPR004971">
    <property type="entry name" value="mRNA_G-N7_MeTrfase_dom"/>
</dbReference>
<keyword evidence="2" id="KW-0489">Methyltransferase</keyword>
<dbReference type="InterPro" id="IPR039753">
    <property type="entry name" value="RG7MT1"/>
</dbReference>
<comment type="caution">
    <text evidence="13">The sequence shown here is derived from an EMBL/GenBank/DDBJ whole genome shotgun (WGS) entry which is preliminary data.</text>
</comment>
<dbReference type="Pfam" id="PF03291">
    <property type="entry name" value="mRNA_G-N7_MeTrfase"/>
    <property type="match status" value="1"/>
</dbReference>
<dbReference type="GO" id="GO:0004482">
    <property type="term" value="F:mRNA 5'-cap (guanine-N7-)-methyltransferase activity"/>
    <property type="evidence" value="ECO:0007669"/>
    <property type="project" value="UniProtKB-EC"/>
</dbReference>
<reference evidence="13" key="1">
    <citation type="submission" date="2021-06" db="EMBL/GenBank/DDBJ databases">
        <authorList>
            <person name="Kallberg Y."/>
            <person name="Tangrot J."/>
            <person name="Rosling A."/>
        </authorList>
    </citation>
    <scope>NUCLEOTIDE SEQUENCE</scope>
    <source>
        <strain evidence="13">AZ414A</strain>
    </source>
</reference>
<evidence type="ECO:0000259" key="12">
    <source>
        <dbReference type="PROSITE" id="PS51562"/>
    </source>
</evidence>
<keyword evidence="6" id="KW-0507">mRNA processing</keyword>
<dbReference type="GO" id="GO:0003723">
    <property type="term" value="F:RNA binding"/>
    <property type="evidence" value="ECO:0007669"/>
    <property type="project" value="UniProtKB-KW"/>
</dbReference>
<evidence type="ECO:0000256" key="8">
    <source>
        <dbReference type="ARBA" id="ARBA00033387"/>
    </source>
</evidence>
<evidence type="ECO:0000256" key="10">
    <source>
        <dbReference type="ARBA" id="ARBA00049739"/>
    </source>
</evidence>
<keyword evidence="3" id="KW-0808">Transferase</keyword>
<evidence type="ECO:0000256" key="2">
    <source>
        <dbReference type="ARBA" id="ARBA00022603"/>
    </source>
</evidence>
<evidence type="ECO:0000256" key="5">
    <source>
        <dbReference type="ARBA" id="ARBA00022884"/>
    </source>
</evidence>
<dbReference type="Gene3D" id="3.40.50.150">
    <property type="entry name" value="Vaccinia Virus protein VP39"/>
    <property type="match status" value="1"/>
</dbReference>
<dbReference type="EC" id="2.1.1.56" evidence="1"/>
<keyword evidence="5" id="KW-0694">RNA-binding</keyword>
<evidence type="ECO:0000313" key="13">
    <source>
        <dbReference type="EMBL" id="CAG8516916.1"/>
    </source>
</evidence>
<accession>A0A9N9A4W5</accession>
<dbReference type="GO" id="GO:0005634">
    <property type="term" value="C:nucleus"/>
    <property type="evidence" value="ECO:0007669"/>
    <property type="project" value="TreeGrafter"/>
</dbReference>
<evidence type="ECO:0000256" key="11">
    <source>
        <dbReference type="SAM" id="MobiDB-lite"/>
    </source>
</evidence>
<evidence type="ECO:0000256" key="7">
    <source>
        <dbReference type="ARBA" id="ARBA00032772"/>
    </source>
</evidence>
<dbReference type="PANTHER" id="PTHR12189">
    <property type="entry name" value="MRNA GUANINE-7- METHYLTRANSFERASE"/>
    <property type="match status" value="1"/>
</dbReference>